<name>A0A4Q9XXT3_9LACO</name>
<dbReference type="Pfam" id="PF03050">
    <property type="entry name" value="DDE_Tnp_IS66"/>
    <property type="match status" value="1"/>
</dbReference>
<evidence type="ECO:0000313" key="3">
    <source>
        <dbReference type="EMBL" id="TBX36471.1"/>
    </source>
</evidence>
<sequence length="64" mass="7541">MKKSPLKLLRNVINNALNLKDRVYQIFEHCDLPLHNNHDEQQIHSTTLVRKNKSVHKTNGRRKG</sequence>
<protein>
    <recommendedName>
        <fullName evidence="2">Transposase IS66 central domain-containing protein</fullName>
    </recommendedName>
</protein>
<evidence type="ECO:0000313" key="4">
    <source>
        <dbReference type="Proteomes" id="UP000292648"/>
    </source>
</evidence>
<feature type="compositionally biased region" description="Basic residues" evidence="1">
    <location>
        <begin position="50"/>
        <end position="64"/>
    </location>
</feature>
<evidence type="ECO:0000256" key="1">
    <source>
        <dbReference type="SAM" id="MobiDB-lite"/>
    </source>
</evidence>
<dbReference type="Proteomes" id="UP000292648">
    <property type="component" value="Unassembled WGS sequence"/>
</dbReference>
<comment type="caution">
    <text evidence="3">The sequence shown here is derived from an EMBL/GenBank/DDBJ whole genome shotgun (WGS) entry which is preliminary data.</text>
</comment>
<dbReference type="InterPro" id="IPR004291">
    <property type="entry name" value="Transposase_IS66_central"/>
</dbReference>
<accession>A0A4Q9XXT3</accession>
<evidence type="ECO:0000259" key="2">
    <source>
        <dbReference type="Pfam" id="PF03050"/>
    </source>
</evidence>
<gene>
    <name evidence="3" type="ORF">EUZ87_16125</name>
</gene>
<reference evidence="3 4" key="1">
    <citation type="submission" date="2019-01" db="EMBL/GenBank/DDBJ databases">
        <title>Draft genome sequence of Lactobacillus paraplantarum OSY-TC318, a Producer of the novel lantibiotic Paraplantaracin TC318.</title>
        <authorList>
            <person name="Hussein W.E."/>
            <person name="Huang E."/>
            <person name="Yousef A.E."/>
        </authorList>
    </citation>
    <scope>NUCLEOTIDE SEQUENCE [LARGE SCALE GENOMIC DNA]</scope>
    <source>
        <strain evidence="3 4">OSY-TC318</strain>
    </source>
</reference>
<proteinExistence type="predicted"/>
<dbReference type="EMBL" id="SEHH01000172">
    <property type="protein sequence ID" value="TBX36471.1"/>
    <property type="molecule type" value="Genomic_DNA"/>
</dbReference>
<feature type="region of interest" description="Disordered" evidence="1">
    <location>
        <begin position="43"/>
        <end position="64"/>
    </location>
</feature>
<feature type="domain" description="Transposase IS66 central" evidence="2">
    <location>
        <begin position="4"/>
        <end position="59"/>
    </location>
</feature>
<organism evidence="3 4">
    <name type="scientific">Lactiplantibacillus paraplantarum</name>
    <dbReference type="NCBI Taxonomy" id="60520"/>
    <lineage>
        <taxon>Bacteria</taxon>
        <taxon>Bacillati</taxon>
        <taxon>Bacillota</taxon>
        <taxon>Bacilli</taxon>
        <taxon>Lactobacillales</taxon>
        <taxon>Lactobacillaceae</taxon>
        <taxon>Lactiplantibacillus</taxon>
    </lineage>
</organism>
<dbReference type="AlphaFoldDB" id="A0A4Q9XXT3"/>